<evidence type="ECO:0000313" key="9">
    <source>
        <dbReference type="Proteomes" id="UP000189670"/>
    </source>
</evidence>
<dbReference type="InterPro" id="IPR050065">
    <property type="entry name" value="GlmU-like"/>
</dbReference>
<evidence type="ECO:0000313" key="8">
    <source>
        <dbReference type="EMBL" id="ETR71459.1"/>
    </source>
</evidence>
<dbReference type="EMBL" id="ATBP01000266">
    <property type="protein sequence ID" value="ETR71459.1"/>
    <property type="molecule type" value="Genomic_DNA"/>
</dbReference>
<gene>
    <name evidence="8" type="ORF">OMM_02475</name>
</gene>
<evidence type="ECO:0000256" key="3">
    <source>
        <dbReference type="ARBA" id="ARBA00023315"/>
    </source>
</evidence>
<comment type="function">
    <text evidence="6">Catalyzes the last two sequential reactions in the de novo biosynthetic pathway for UDP-N-acetylglucosamine (UDP-GlcNAc). The C-terminal domain catalyzes the transfer of acetyl group from acetyl coenzyme A to glucosamine-1-phosphate (GlcN-1-P) to produce N-acetylglucosamine-1-phosphate (GlcNAc-1-P), which is converted into UDP-GlcNAc by the transfer of uridine 5-monophosphate (from uridine 5-triphosphate), a reaction catalyzed by the N-terminal domain.</text>
</comment>
<name>A0A1V1P973_9BACT</name>
<reference evidence="9" key="1">
    <citation type="submission" date="2012-11" db="EMBL/GenBank/DDBJ databases">
        <authorList>
            <person name="Lucero-Rivera Y.E."/>
            <person name="Tovar-Ramirez D."/>
        </authorList>
    </citation>
    <scope>NUCLEOTIDE SEQUENCE [LARGE SCALE GENOMIC DNA]</scope>
    <source>
        <strain evidence="9">Araruama</strain>
    </source>
</reference>
<evidence type="ECO:0000256" key="2">
    <source>
        <dbReference type="ARBA" id="ARBA00022695"/>
    </source>
</evidence>
<evidence type="ECO:0000256" key="5">
    <source>
        <dbReference type="ARBA" id="ARBA00048493"/>
    </source>
</evidence>
<accession>A0A1V1P973</accession>
<comment type="catalytic activity">
    <reaction evidence="5">
        <text>N-acetyl-alpha-D-glucosamine 1-phosphate + UTP + H(+) = UDP-N-acetyl-alpha-D-glucosamine + diphosphate</text>
        <dbReference type="Rhea" id="RHEA:13509"/>
        <dbReference type="ChEBI" id="CHEBI:15378"/>
        <dbReference type="ChEBI" id="CHEBI:33019"/>
        <dbReference type="ChEBI" id="CHEBI:46398"/>
        <dbReference type="ChEBI" id="CHEBI:57705"/>
        <dbReference type="ChEBI" id="CHEBI:57776"/>
        <dbReference type="EC" id="2.7.7.23"/>
    </reaction>
</comment>
<dbReference type="AlphaFoldDB" id="A0A1V1P973"/>
<protein>
    <submittedName>
        <fullName evidence="8">UDP-N-acetylglucosamine pyrophosphorylase</fullName>
    </submittedName>
</protein>
<organism evidence="8 9">
    <name type="scientific">Candidatus Magnetoglobus multicellularis str. Araruama</name>
    <dbReference type="NCBI Taxonomy" id="890399"/>
    <lineage>
        <taxon>Bacteria</taxon>
        <taxon>Pseudomonadati</taxon>
        <taxon>Thermodesulfobacteriota</taxon>
        <taxon>Desulfobacteria</taxon>
        <taxon>Desulfobacterales</taxon>
        <taxon>Desulfobacteraceae</taxon>
        <taxon>Candidatus Magnetoglobus</taxon>
    </lineage>
</organism>
<evidence type="ECO:0000259" key="7">
    <source>
        <dbReference type="Pfam" id="PF00483"/>
    </source>
</evidence>
<keyword evidence="2" id="KW-0548">Nucleotidyltransferase</keyword>
<evidence type="ECO:0000256" key="4">
    <source>
        <dbReference type="ARBA" id="ARBA00048247"/>
    </source>
</evidence>
<comment type="caution">
    <text evidence="8">The sequence shown here is derived from an EMBL/GenBank/DDBJ whole genome shotgun (WGS) entry which is preliminary data.</text>
</comment>
<dbReference type="PANTHER" id="PTHR43584:SF3">
    <property type="entry name" value="BIFUNCTIONAL PROTEIN GLMU"/>
    <property type="match status" value="1"/>
</dbReference>
<keyword evidence="1" id="KW-0808">Transferase</keyword>
<evidence type="ECO:0000256" key="1">
    <source>
        <dbReference type="ARBA" id="ARBA00022679"/>
    </source>
</evidence>
<dbReference type="SUPFAM" id="SSF53448">
    <property type="entry name" value="Nucleotide-diphospho-sugar transferases"/>
    <property type="match status" value="1"/>
</dbReference>
<dbReference type="Gene3D" id="3.90.550.10">
    <property type="entry name" value="Spore Coat Polysaccharide Biosynthesis Protein SpsA, Chain A"/>
    <property type="match status" value="1"/>
</dbReference>
<comment type="catalytic activity">
    <reaction evidence="4">
        <text>alpha-D-glucosamine 1-phosphate + acetyl-CoA = N-acetyl-alpha-D-glucosamine 1-phosphate + CoA + H(+)</text>
        <dbReference type="Rhea" id="RHEA:13725"/>
        <dbReference type="ChEBI" id="CHEBI:15378"/>
        <dbReference type="ChEBI" id="CHEBI:57287"/>
        <dbReference type="ChEBI" id="CHEBI:57288"/>
        <dbReference type="ChEBI" id="CHEBI:57776"/>
        <dbReference type="ChEBI" id="CHEBI:58516"/>
        <dbReference type="EC" id="2.3.1.157"/>
    </reaction>
</comment>
<dbReference type="Proteomes" id="UP000189670">
    <property type="component" value="Unassembled WGS sequence"/>
</dbReference>
<dbReference type="InterPro" id="IPR029044">
    <property type="entry name" value="Nucleotide-diphossugar_trans"/>
</dbReference>
<dbReference type="GO" id="GO:0003977">
    <property type="term" value="F:UDP-N-acetylglucosamine diphosphorylase activity"/>
    <property type="evidence" value="ECO:0007669"/>
    <property type="project" value="UniProtKB-EC"/>
</dbReference>
<dbReference type="PANTHER" id="PTHR43584">
    <property type="entry name" value="NUCLEOTIDYL TRANSFERASE"/>
    <property type="match status" value="1"/>
</dbReference>
<dbReference type="Pfam" id="PF00483">
    <property type="entry name" value="NTP_transferase"/>
    <property type="match status" value="1"/>
</dbReference>
<feature type="domain" description="Nucleotidyl transferase" evidence="7">
    <location>
        <begin position="8"/>
        <end position="135"/>
    </location>
</feature>
<sequence>MIGSDIEAVVVLCGDVPMISPEKINDLIYLHRKEDNQITVMAVEQDNPYGYGRIVLDQNGFIEKIVEEADATNEQKEIKMVNSGIYCISCAILEEVLNAISNNNKQNEFYLTDIVPIGIENNFRVGVMLNQDANDVLGINTLEQLQKIEALIQEKH</sequence>
<evidence type="ECO:0000256" key="6">
    <source>
        <dbReference type="ARBA" id="ARBA00049628"/>
    </source>
</evidence>
<proteinExistence type="predicted"/>
<dbReference type="InterPro" id="IPR005835">
    <property type="entry name" value="NTP_transferase_dom"/>
</dbReference>
<keyword evidence="3" id="KW-0012">Acyltransferase</keyword>
<dbReference type="GO" id="GO:0019134">
    <property type="term" value="F:glucosamine-1-phosphate N-acetyltransferase activity"/>
    <property type="evidence" value="ECO:0007669"/>
    <property type="project" value="UniProtKB-EC"/>
</dbReference>